<dbReference type="InterPro" id="IPR012337">
    <property type="entry name" value="RNaseH-like_sf"/>
</dbReference>
<feature type="domain" description="Integrase catalytic" evidence="1">
    <location>
        <begin position="141"/>
        <end position="308"/>
    </location>
</feature>
<dbReference type="GO" id="GO:0015074">
    <property type="term" value="P:DNA integration"/>
    <property type="evidence" value="ECO:0007669"/>
    <property type="project" value="InterPro"/>
</dbReference>
<evidence type="ECO:0000313" key="2">
    <source>
        <dbReference type="EMBL" id="STY16656.1"/>
    </source>
</evidence>
<dbReference type="SUPFAM" id="SSF53098">
    <property type="entry name" value="Ribonuclease H-like"/>
    <property type="match status" value="1"/>
</dbReference>
<name>A0A378KY62_9GAMM</name>
<dbReference type="Pfam" id="PF00665">
    <property type="entry name" value="rve"/>
    <property type="match status" value="1"/>
</dbReference>
<dbReference type="InterPro" id="IPR001584">
    <property type="entry name" value="Integrase_cat-core"/>
</dbReference>
<dbReference type="OrthoDB" id="9774685at2"/>
<proteinExistence type="predicted"/>
<evidence type="ECO:0000313" key="4">
    <source>
        <dbReference type="EMBL" id="STY18308.1"/>
    </source>
</evidence>
<dbReference type="PROSITE" id="PS50994">
    <property type="entry name" value="INTEGRASE"/>
    <property type="match status" value="1"/>
</dbReference>
<dbReference type="EMBL" id="UGOW01000001">
    <property type="protein sequence ID" value="STY16969.1"/>
    <property type="molecule type" value="Genomic_DNA"/>
</dbReference>
<accession>A0A378KY62</accession>
<evidence type="ECO:0000259" key="1">
    <source>
        <dbReference type="PROSITE" id="PS50994"/>
    </source>
</evidence>
<dbReference type="EMBL" id="UGOW01000001">
    <property type="protein sequence ID" value="STY18308.1"/>
    <property type="molecule type" value="Genomic_DNA"/>
</dbReference>
<evidence type="ECO:0000313" key="3">
    <source>
        <dbReference type="EMBL" id="STY16969.1"/>
    </source>
</evidence>
<dbReference type="STRING" id="45072.Lqua_2155"/>
<dbReference type="Gene3D" id="3.30.420.10">
    <property type="entry name" value="Ribonuclease H-like superfamily/Ribonuclease H"/>
    <property type="match status" value="1"/>
</dbReference>
<sequence length="387" mass="45192">MSWLETEPMNEKIKFISAFLELKHECTFKELCSRFNISCKTGYKYINRYESEGIDGLKERSRAPHNNAKKLPQQIEERILEAKTKYPYWGSKKISNWLTQEYQETQWPAKSTIDELFKRHGLVRASKRKRRTAPYMEPFIKIEHPNDSWSIDYKGQFRLGNNQLCYPLTVTDNFSRYLLAVEGSERISGVSTKEVLTRLFTEFGLPLGIRSDNGPPFAGTGVGGLSRLSVWLIKLGIVPERIRPGHPEENGRHERMHLTLKKETASPPKWDQKEQQYTFDLFKKMFNEERPHEGIEFKRPAWLYNQSSRTLPSRIAPVEYDSSVEKTRRVRTNGTMKWLGKEIFLSETLIGETVGMKPHAENEWKVFFSFLPIAIFNEKLLKVTKLC</sequence>
<gene>
    <name evidence="2" type="ORF">NCTC12376_00447</name>
    <name evidence="3" type="ORF">NCTC12376_00763</name>
    <name evidence="4" type="ORF">NCTC12376_02126</name>
</gene>
<dbReference type="InterPro" id="IPR036397">
    <property type="entry name" value="RNaseH_sf"/>
</dbReference>
<dbReference type="InterPro" id="IPR009057">
    <property type="entry name" value="Homeodomain-like_sf"/>
</dbReference>
<dbReference type="EMBL" id="UGOW01000001">
    <property type="protein sequence ID" value="STY16656.1"/>
    <property type="molecule type" value="Genomic_DNA"/>
</dbReference>
<dbReference type="AlphaFoldDB" id="A0A378KY62"/>
<dbReference type="SUPFAM" id="SSF46689">
    <property type="entry name" value="Homeodomain-like"/>
    <property type="match status" value="1"/>
</dbReference>
<dbReference type="PANTHER" id="PTHR47515">
    <property type="entry name" value="LOW CALCIUM RESPONSE LOCUS PROTEIN T"/>
    <property type="match status" value="1"/>
</dbReference>
<dbReference type="Pfam" id="PF13565">
    <property type="entry name" value="HTH_32"/>
    <property type="match status" value="1"/>
</dbReference>
<organism evidence="4 5">
    <name type="scientific">Legionella quateirensis</name>
    <dbReference type="NCBI Taxonomy" id="45072"/>
    <lineage>
        <taxon>Bacteria</taxon>
        <taxon>Pseudomonadati</taxon>
        <taxon>Pseudomonadota</taxon>
        <taxon>Gammaproteobacteria</taxon>
        <taxon>Legionellales</taxon>
        <taxon>Legionellaceae</taxon>
        <taxon>Legionella</taxon>
    </lineage>
</organism>
<protein>
    <submittedName>
        <fullName evidence="4">Transposase (ISmav2)</fullName>
    </submittedName>
</protein>
<dbReference type="GO" id="GO:0003676">
    <property type="term" value="F:nucleic acid binding"/>
    <property type="evidence" value="ECO:0007669"/>
    <property type="project" value="InterPro"/>
</dbReference>
<dbReference type="PANTHER" id="PTHR47515:SF2">
    <property type="entry name" value="INTEGRASE CORE DOMAIN PROTEIN"/>
    <property type="match status" value="1"/>
</dbReference>
<evidence type="ECO:0000313" key="5">
    <source>
        <dbReference type="Proteomes" id="UP000254230"/>
    </source>
</evidence>
<dbReference type="Proteomes" id="UP000254230">
    <property type="component" value="Unassembled WGS sequence"/>
</dbReference>
<reference evidence="4 5" key="1">
    <citation type="submission" date="2018-06" db="EMBL/GenBank/DDBJ databases">
        <authorList>
            <consortium name="Pathogen Informatics"/>
            <person name="Doyle S."/>
        </authorList>
    </citation>
    <scope>NUCLEOTIDE SEQUENCE [LARGE SCALE GENOMIC DNA]</scope>
    <source>
        <strain evidence="4 5">NCTC12376</strain>
    </source>
</reference>
<dbReference type="RefSeq" id="WP_115148660.1">
    <property type="nucleotide sequence ID" value="NZ_UGOW01000001.1"/>
</dbReference>